<dbReference type="EMBL" id="VNHS01000008">
    <property type="protein sequence ID" value="TYP72406.1"/>
    <property type="molecule type" value="Genomic_DNA"/>
</dbReference>
<proteinExistence type="predicted"/>
<accession>A0A5S5C1V2</accession>
<protein>
    <submittedName>
        <fullName evidence="1">Uncharacterized protein</fullName>
    </submittedName>
</protein>
<name>A0A5S5C1V2_9BACL</name>
<evidence type="ECO:0000313" key="2">
    <source>
        <dbReference type="Proteomes" id="UP000323257"/>
    </source>
</evidence>
<reference evidence="1 2" key="1">
    <citation type="submission" date="2019-07" db="EMBL/GenBank/DDBJ databases">
        <title>Genomic Encyclopedia of Type Strains, Phase III (KMG-III): the genomes of soil and plant-associated and newly described type strains.</title>
        <authorList>
            <person name="Whitman W."/>
        </authorList>
    </citation>
    <scope>NUCLEOTIDE SEQUENCE [LARGE SCALE GENOMIC DNA]</scope>
    <source>
        <strain evidence="1 2">BL24</strain>
    </source>
</reference>
<dbReference type="AlphaFoldDB" id="A0A5S5C1V2"/>
<dbReference type="RefSeq" id="WP_148931038.1">
    <property type="nucleotide sequence ID" value="NZ_VNHS01000008.1"/>
</dbReference>
<dbReference type="OrthoDB" id="2623352at2"/>
<comment type="caution">
    <text evidence="1">The sequence shown here is derived from an EMBL/GenBank/DDBJ whole genome shotgun (WGS) entry which is preliminary data.</text>
</comment>
<sequence>MNKEFIKETDGTVTKDKYFVTVEAVDYYEVKNDQHALFLDKGKQATVGDYVRLFKEVFDVDAELKSISPYMEFKVPNPKPKGIRLLKVLRITRDFTYRPITKI</sequence>
<dbReference type="Proteomes" id="UP000323257">
    <property type="component" value="Unassembled WGS sequence"/>
</dbReference>
<evidence type="ECO:0000313" key="1">
    <source>
        <dbReference type="EMBL" id="TYP72406.1"/>
    </source>
</evidence>
<gene>
    <name evidence="1" type="ORF">BCM02_10860</name>
</gene>
<keyword evidence="2" id="KW-1185">Reference proteome</keyword>
<organism evidence="1 2">
    <name type="scientific">Paenibacillus methanolicus</name>
    <dbReference type="NCBI Taxonomy" id="582686"/>
    <lineage>
        <taxon>Bacteria</taxon>
        <taxon>Bacillati</taxon>
        <taxon>Bacillota</taxon>
        <taxon>Bacilli</taxon>
        <taxon>Bacillales</taxon>
        <taxon>Paenibacillaceae</taxon>
        <taxon>Paenibacillus</taxon>
    </lineage>
</organism>